<accession>A0A4Y2RXM8</accession>
<reference evidence="4 6" key="1">
    <citation type="journal article" date="2019" name="Sci. Rep.">
        <title>Orb-weaving spider Araneus ventricosus genome elucidates the spidroin gene catalogue.</title>
        <authorList>
            <person name="Kono N."/>
            <person name="Nakamura H."/>
            <person name="Ohtoshi R."/>
            <person name="Moran D.A.P."/>
            <person name="Shinohara A."/>
            <person name="Yoshida Y."/>
            <person name="Fujiwara M."/>
            <person name="Mori M."/>
            <person name="Tomita M."/>
            <person name="Arakawa K."/>
        </authorList>
    </citation>
    <scope>NUCLEOTIDE SEQUENCE [LARGE SCALE GENOMIC DNA]</scope>
</reference>
<dbReference type="Proteomes" id="UP000499080">
    <property type="component" value="Unassembled WGS sequence"/>
</dbReference>
<dbReference type="AlphaFoldDB" id="A0A4Y2RXM8"/>
<keyword evidence="1" id="KW-1133">Transmembrane helix</keyword>
<evidence type="ECO:0000313" key="4">
    <source>
        <dbReference type="EMBL" id="GBN80009.1"/>
    </source>
</evidence>
<protein>
    <submittedName>
        <fullName evidence="4">Uncharacterized protein</fullName>
    </submittedName>
</protein>
<organism evidence="4 6">
    <name type="scientific">Araneus ventricosus</name>
    <name type="common">Orbweaver spider</name>
    <name type="synonym">Epeira ventricosa</name>
    <dbReference type="NCBI Taxonomy" id="182803"/>
    <lineage>
        <taxon>Eukaryota</taxon>
        <taxon>Metazoa</taxon>
        <taxon>Ecdysozoa</taxon>
        <taxon>Arthropoda</taxon>
        <taxon>Chelicerata</taxon>
        <taxon>Arachnida</taxon>
        <taxon>Araneae</taxon>
        <taxon>Araneomorphae</taxon>
        <taxon>Entelegynae</taxon>
        <taxon>Araneoidea</taxon>
        <taxon>Araneidae</taxon>
        <taxon>Araneus</taxon>
    </lineage>
</organism>
<dbReference type="EMBL" id="BGPR01018739">
    <property type="protein sequence ID" value="GBN80012.1"/>
    <property type="molecule type" value="Genomic_DNA"/>
</dbReference>
<dbReference type="EMBL" id="BGPR01018719">
    <property type="protein sequence ID" value="GBN79957.1"/>
    <property type="molecule type" value="Genomic_DNA"/>
</dbReference>
<feature type="transmembrane region" description="Helical" evidence="1">
    <location>
        <begin position="149"/>
        <end position="170"/>
    </location>
</feature>
<evidence type="ECO:0000313" key="5">
    <source>
        <dbReference type="EMBL" id="GBN80012.1"/>
    </source>
</evidence>
<dbReference type="EMBL" id="BGPR01018362">
    <property type="protein sequence ID" value="GBN78970.1"/>
    <property type="molecule type" value="Genomic_DNA"/>
</dbReference>
<evidence type="ECO:0000313" key="3">
    <source>
        <dbReference type="EMBL" id="GBN79957.1"/>
    </source>
</evidence>
<keyword evidence="1" id="KW-0472">Membrane</keyword>
<evidence type="ECO:0000313" key="6">
    <source>
        <dbReference type="Proteomes" id="UP000499080"/>
    </source>
</evidence>
<comment type="caution">
    <text evidence="4">The sequence shown here is derived from an EMBL/GenBank/DDBJ whole genome shotgun (WGS) entry which is preliminary data.</text>
</comment>
<evidence type="ECO:0000256" key="1">
    <source>
        <dbReference type="SAM" id="Phobius"/>
    </source>
</evidence>
<evidence type="ECO:0000313" key="2">
    <source>
        <dbReference type="EMBL" id="GBN78970.1"/>
    </source>
</evidence>
<dbReference type="EMBL" id="BGPR01018738">
    <property type="protein sequence ID" value="GBN80009.1"/>
    <property type="molecule type" value="Genomic_DNA"/>
</dbReference>
<name>A0A4Y2RXM8_ARAVE</name>
<sequence>MARRAKAQLEEKPVGLVELPPKDHNPTSIYIPVTTTTQLQTCPMNLVNFTKCNLGNCNNNSNQALFRPSKSTIENAGHHSPKFPAPFSVCAKSRSAGTFVSQRATRRRAFDLCSIRRARHKTRLKGPCLFNPHITTLLITFLRKELWDHFSACVAVIYRIPSFLLPFFLWTSD</sequence>
<keyword evidence="6" id="KW-1185">Reference proteome</keyword>
<gene>
    <name evidence="4" type="ORF">AVEN_165523_1</name>
    <name evidence="5" type="ORF">AVEN_214972_1</name>
    <name evidence="3" type="ORF">AVEN_275126_1</name>
    <name evidence="2" type="ORF">AVEN_32055_1</name>
</gene>
<proteinExistence type="predicted"/>
<keyword evidence="1" id="KW-0812">Transmembrane</keyword>